<evidence type="ECO:0000313" key="2">
    <source>
        <dbReference type="EMBL" id="VBB16546.1"/>
    </source>
</evidence>
<feature type="compositionally biased region" description="Low complexity" evidence="1">
    <location>
        <begin position="10"/>
        <end position="24"/>
    </location>
</feature>
<feature type="compositionally biased region" description="Basic and acidic residues" evidence="1">
    <location>
        <begin position="165"/>
        <end position="179"/>
    </location>
</feature>
<dbReference type="EMBL" id="LR025744">
    <property type="protein sequence ID" value="VBB16546.1"/>
    <property type="molecule type" value="Genomic_DNA"/>
</dbReference>
<proteinExistence type="predicted"/>
<reference evidence="2 3" key="1">
    <citation type="submission" date="2017-11" db="EMBL/GenBank/DDBJ databases">
        <authorList>
            <person name="Seth-Smith MB H."/>
        </authorList>
    </citation>
    <scope>NUCLEOTIDE SEQUENCE [LARGE SCALE GENOMIC DNA]</scope>
    <source>
        <strain evidence="2">E</strain>
    </source>
</reference>
<feature type="region of interest" description="Disordered" evidence="1">
    <location>
        <begin position="160"/>
        <end position="198"/>
    </location>
</feature>
<evidence type="ECO:0000313" key="3">
    <source>
        <dbReference type="Proteomes" id="UP000268684"/>
    </source>
</evidence>
<protein>
    <submittedName>
        <fullName evidence="2">Uncharacterized protein</fullName>
    </submittedName>
</protein>
<organism evidence="2 3">
    <name type="scientific">Burkholderia stabilis</name>
    <dbReference type="NCBI Taxonomy" id="95485"/>
    <lineage>
        <taxon>Bacteria</taxon>
        <taxon>Pseudomonadati</taxon>
        <taxon>Pseudomonadota</taxon>
        <taxon>Betaproteobacteria</taxon>
        <taxon>Burkholderiales</taxon>
        <taxon>Burkholderiaceae</taxon>
        <taxon>Burkholderia</taxon>
        <taxon>Burkholderia cepacia complex</taxon>
    </lineage>
</organism>
<sequence length="326" mass="36162">MPRIPPPSSPSTSDFSSRSASPDPGNASTDGRPATPPAEPPPLPEKPQFLKDIQSRLAASSRPDLTQHARKIAKTNVRMAEANLATMQHTFEFARHFGGVTPRHANSLASAQSRHEKAHAAFDKTIKRQAERQTQPSSTSAWQENTLRFADEQLDVLAAQRRRGAQTDRVRASDHDRRTGSAPRATIGTPGPDESGQGLWRPVRPFHVQDVVLNYIGEFMRAGSAQNKSSLEISDDLVELGVRLGIEQSALDRFRQDYFWSNPPNQRKAALDGMEAQLDDAAKRKLDSRHYGTVRTAIDELIKQVRRTAYHTEVPEGTAPMNKPRL</sequence>
<name>A0AAJ5T8D8_9BURK</name>
<keyword evidence="3" id="KW-1185">Reference proteome</keyword>
<accession>A0AAJ5T8D8</accession>
<feature type="compositionally biased region" description="Pro residues" evidence="1">
    <location>
        <begin position="34"/>
        <end position="45"/>
    </location>
</feature>
<gene>
    <name evidence="2" type="ORF">BSTAB16_6753</name>
</gene>
<evidence type="ECO:0000256" key="1">
    <source>
        <dbReference type="SAM" id="MobiDB-lite"/>
    </source>
</evidence>
<feature type="region of interest" description="Disordered" evidence="1">
    <location>
        <begin position="1"/>
        <end position="50"/>
    </location>
</feature>
<dbReference type="AlphaFoldDB" id="A0AAJ5T8D8"/>
<dbReference type="Proteomes" id="UP000268684">
    <property type="component" value="Chromosome III"/>
</dbReference>